<protein>
    <submittedName>
        <fullName evidence="1">Uncharacterized protein</fullName>
    </submittedName>
</protein>
<dbReference type="KEGG" id="vg:29066567"/>
<dbReference type="EMBL" id="KX752698">
    <property type="protein sequence ID" value="AON96916.1"/>
    <property type="molecule type" value="Genomic_DNA"/>
</dbReference>
<evidence type="ECO:0000313" key="1">
    <source>
        <dbReference type="EMBL" id="AON96916.1"/>
    </source>
</evidence>
<proteinExistence type="predicted"/>
<sequence>MIDPSDIWVGRYVRLAPRGRGRVYEVVEVRVSPDGQWFRVAATARHRQAAKRVPDALRWYAADELFPMGKARAPR</sequence>
<dbReference type="GeneID" id="29066567"/>
<dbReference type="OrthoDB" id="27541at10239"/>
<reference evidence="1 2" key="1">
    <citation type="submission" date="2016-08" db="EMBL/GenBank/DDBJ databases">
        <authorList>
            <person name="Acevedo E."/>
            <person name="Azhar M."/>
            <person name="Golebiewska U.P."/>
            <person name="Grzywna D."/>
            <person name="Guardiola R."/>
            <person name="Jackson O."/>
            <person name="John N."/>
            <person name="Kanavatsas C."/>
            <person name="Khan S."/>
            <person name="Leong J."/>
            <person name="Mansilla E."/>
            <person name="Muladjanov Y."/>
            <person name="Nouel J."/>
            <person name="Oh S."/>
            <person name="Oppedisano M."/>
            <person name="Sajid A."/>
            <person name="Samper M."/>
            <person name="Ugbeva O."/>
            <person name="Delesalle V.A."/>
            <person name="Garlena R.A."/>
            <person name="Russell D.A."/>
            <person name="Pope W.H."/>
            <person name="Jacobs-Sera D."/>
            <person name="Hendrix R.W."/>
            <person name="Hatfull G.F."/>
        </authorList>
    </citation>
    <scope>NUCLEOTIDE SEQUENCE [LARGE SCALE GENOMIC DNA]</scope>
</reference>
<dbReference type="RefSeq" id="YP_009288029.1">
    <property type="nucleotide sequence ID" value="NC_031080.1"/>
</dbReference>
<evidence type="ECO:0000313" key="2">
    <source>
        <dbReference type="Proteomes" id="UP000204231"/>
    </source>
</evidence>
<name>A0A1C9EHJ0_9CAUD</name>
<organism evidence="1 2">
    <name type="scientific">Mycobacterium phage Tonenili</name>
    <dbReference type="NCBI Taxonomy" id="1891703"/>
    <lineage>
        <taxon>Viruses</taxon>
        <taxon>Duplodnaviria</taxon>
        <taxon>Heunggongvirae</taxon>
        <taxon>Uroviricota</taxon>
        <taxon>Caudoviricetes</taxon>
        <taxon>Ceeclamvirinae</taxon>
        <taxon>Bixzunavirus</taxon>
        <taxon>Bixzunavirus tonenili</taxon>
    </lineage>
</organism>
<keyword evidence="2" id="KW-1185">Reference proteome</keyword>
<gene>
    <name evidence="1" type="ORF">SEA_TONENILI_169</name>
</gene>
<accession>A0A1C9EHJ0</accession>
<dbReference type="Proteomes" id="UP000204231">
    <property type="component" value="Segment"/>
</dbReference>